<accession>A0A0G3G1B6</accession>
<evidence type="ECO:0000256" key="1">
    <source>
        <dbReference type="SAM" id="MobiDB-lite"/>
    </source>
</evidence>
<evidence type="ECO:0000313" key="2">
    <source>
        <dbReference type="EMBL" id="AKJ94164.1"/>
    </source>
</evidence>
<sequence>MTTQRDEVPPVEGSYPDRQLQPSRSNAAWLADITDDISFFRKEYRHRRRKWLRGECRKDLYGQAGMALVPL</sequence>
<name>A0A0G3G1B6_9GAMM</name>
<gene>
    <name evidence="2" type="ORF">TVD_01705</name>
</gene>
<keyword evidence="3" id="KW-1185">Reference proteome</keyword>
<feature type="region of interest" description="Disordered" evidence="1">
    <location>
        <begin position="1"/>
        <end position="23"/>
    </location>
</feature>
<organism evidence="2 3">
    <name type="scientific">Thioalkalivibrio versutus</name>
    <dbReference type="NCBI Taxonomy" id="106634"/>
    <lineage>
        <taxon>Bacteria</taxon>
        <taxon>Pseudomonadati</taxon>
        <taxon>Pseudomonadota</taxon>
        <taxon>Gammaproteobacteria</taxon>
        <taxon>Chromatiales</taxon>
        <taxon>Ectothiorhodospiraceae</taxon>
        <taxon>Thioalkalivibrio</taxon>
    </lineage>
</organism>
<evidence type="ECO:0000313" key="3">
    <source>
        <dbReference type="Proteomes" id="UP000064201"/>
    </source>
</evidence>
<dbReference type="KEGG" id="tvr:TVD_01705"/>
<protein>
    <submittedName>
        <fullName evidence="2">Uncharacterized protein</fullName>
    </submittedName>
</protein>
<reference evidence="2 3" key="1">
    <citation type="submission" date="2015-04" db="EMBL/GenBank/DDBJ databases">
        <title>Complete Sequence for the Genome of the Thioalkalivibrio versutus D301.</title>
        <authorList>
            <person name="Mu T."/>
            <person name="Zhou J."/>
            <person name="Xu X."/>
        </authorList>
    </citation>
    <scope>NUCLEOTIDE SEQUENCE [LARGE SCALE GENOMIC DNA]</scope>
    <source>
        <strain evidence="2 3">D301</strain>
    </source>
</reference>
<proteinExistence type="predicted"/>
<dbReference type="AlphaFoldDB" id="A0A0G3G1B6"/>
<dbReference type="EMBL" id="CP011367">
    <property type="protein sequence ID" value="AKJ94164.1"/>
    <property type="molecule type" value="Genomic_DNA"/>
</dbReference>
<dbReference type="Proteomes" id="UP000064201">
    <property type="component" value="Chromosome"/>
</dbReference>